<organism evidence="2 3">
    <name type="scientific">Tistrella mobilis</name>
    <dbReference type="NCBI Taxonomy" id="171437"/>
    <lineage>
        <taxon>Bacteria</taxon>
        <taxon>Pseudomonadati</taxon>
        <taxon>Pseudomonadota</taxon>
        <taxon>Alphaproteobacteria</taxon>
        <taxon>Geminicoccales</taxon>
        <taxon>Geminicoccaceae</taxon>
        <taxon>Tistrella</taxon>
    </lineage>
</organism>
<comment type="caution">
    <text evidence="2">The sequence shown here is derived from an EMBL/GenBank/DDBJ whole genome shotgun (WGS) entry which is preliminary data.</text>
</comment>
<protein>
    <recommendedName>
        <fullName evidence="1">N-acetyltransferase domain-containing protein</fullName>
    </recommendedName>
</protein>
<dbReference type="GO" id="GO:0016747">
    <property type="term" value="F:acyltransferase activity, transferring groups other than amino-acyl groups"/>
    <property type="evidence" value="ECO:0007669"/>
    <property type="project" value="InterPro"/>
</dbReference>
<dbReference type="Gene3D" id="3.40.630.30">
    <property type="match status" value="1"/>
</dbReference>
<dbReference type="InterPro" id="IPR000182">
    <property type="entry name" value="GNAT_dom"/>
</dbReference>
<sequence length="330" mass="36099">MAVYPHGTFPCGTFPRGTFTPLTADTAAMLAAFLAAHADPETRRMAAEPGAAERLVVRNTRTQDPVRDEFWHLDGRLRAVLTSIRTRRPDGRDLVNLVIWCPADDPEALAACLDQALTREGNKSEGAACDTRYTPLPGRTEPRALLRARGFRERAGRVRYRRDPAPLRATEVPHADRALARGYATRLITLAEAEACADLFDRVAHIHNRCFGARGDGAGLTGRVIRAALSPPGSGLILASRNDDLAAYLLFTAGHDGLLGSECACLRRHWGSGAADLVCREMITHAWTHGRQAITAWADASNTASRRMLERAGLQLTDSFNHWVRPQTPP</sequence>
<proteinExistence type="predicted"/>
<reference evidence="2 3" key="1">
    <citation type="submission" date="2015-12" db="EMBL/GenBank/DDBJ databases">
        <title>Genome sequence of Tistrella mobilis MCCC 1A02139.</title>
        <authorList>
            <person name="Lu L."/>
            <person name="Lai Q."/>
            <person name="Shao Z."/>
            <person name="Qian P."/>
        </authorList>
    </citation>
    <scope>NUCLEOTIDE SEQUENCE [LARGE SCALE GENOMIC DNA]</scope>
    <source>
        <strain evidence="2 3">MCCC 1A02139</strain>
    </source>
</reference>
<evidence type="ECO:0000259" key="1">
    <source>
        <dbReference type="PROSITE" id="PS51186"/>
    </source>
</evidence>
<dbReference type="Pfam" id="PF13302">
    <property type="entry name" value="Acetyltransf_3"/>
    <property type="match status" value="1"/>
</dbReference>
<gene>
    <name evidence="2" type="ORF">AUP44_21935</name>
</gene>
<feature type="domain" description="N-acetyltransferase" evidence="1">
    <location>
        <begin position="188"/>
        <end position="330"/>
    </location>
</feature>
<dbReference type="Proteomes" id="UP000075787">
    <property type="component" value="Unassembled WGS sequence"/>
</dbReference>
<evidence type="ECO:0000313" key="2">
    <source>
        <dbReference type="EMBL" id="KYO56557.1"/>
    </source>
</evidence>
<dbReference type="RefSeq" id="WP_062761852.1">
    <property type="nucleotide sequence ID" value="NZ_CP121042.1"/>
</dbReference>
<dbReference type="InterPro" id="IPR016181">
    <property type="entry name" value="Acyl_CoA_acyltransferase"/>
</dbReference>
<name>A0A162LRS9_9PROT</name>
<dbReference type="SUPFAM" id="SSF55729">
    <property type="entry name" value="Acyl-CoA N-acyltransferases (Nat)"/>
    <property type="match status" value="1"/>
</dbReference>
<dbReference type="EMBL" id="LPZR01000042">
    <property type="protein sequence ID" value="KYO56557.1"/>
    <property type="molecule type" value="Genomic_DNA"/>
</dbReference>
<dbReference type="GeneID" id="97238932"/>
<dbReference type="PROSITE" id="PS51186">
    <property type="entry name" value="GNAT"/>
    <property type="match status" value="1"/>
</dbReference>
<evidence type="ECO:0000313" key="3">
    <source>
        <dbReference type="Proteomes" id="UP000075787"/>
    </source>
</evidence>
<dbReference type="AlphaFoldDB" id="A0A162LRS9"/>
<dbReference type="OrthoDB" id="7331388at2"/>
<accession>A0A162LRS9</accession>